<keyword evidence="7 9" id="KW-0472">Membrane</keyword>
<evidence type="ECO:0000256" key="1">
    <source>
        <dbReference type="ARBA" id="ARBA00004141"/>
    </source>
</evidence>
<keyword evidence="4 9" id="KW-0812">Transmembrane</keyword>
<comment type="subcellular location">
    <subcellularLocation>
        <location evidence="1">Membrane</location>
        <topology evidence="1">Multi-pass membrane protein</topology>
    </subcellularLocation>
</comment>
<protein>
    <recommendedName>
        <fullName evidence="10">Wax synthase domain-containing protein</fullName>
    </recommendedName>
</protein>
<dbReference type="Pfam" id="PF13813">
    <property type="entry name" value="MBOAT_2"/>
    <property type="match status" value="1"/>
</dbReference>
<name>A0AAU9ST96_THLAR</name>
<reference evidence="11 12" key="1">
    <citation type="submission" date="2022-03" db="EMBL/GenBank/DDBJ databases">
        <authorList>
            <person name="Nunn A."/>
            <person name="Chopra R."/>
            <person name="Nunn A."/>
            <person name="Contreras Garrido A."/>
        </authorList>
    </citation>
    <scope>NUCLEOTIDE SEQUENCE [LARGE SCALE GENOMIC DNA]</scope>
</reference>
<feature type="transmembrane region" description="Helical" evidence="9">
    <location>
        <begin position="158"/>
        <end position="182"/>
    </location>
</feature>
<evidence type="ECO:0000256" key="7">
    <source>
        <dbReference type="ARBA" id="ARBA00023136"/>
    </source>
</evidence>
<feature type="domain" description="Wax synthase" evidence="10">
    <location>
        <begin position="110"/>
        <end position="197"/>
    </location>
</feature>
<keyword evidence="5 9" id="KW-1133">Transmembrane helix</keyword>
<dbReference type="GO" id="GO:0016020">
    <property type="term" value="C:membrane"/>
    <property type="evidence" value="ECO:0007669"/>
    <property type="project" value="UniProtKB-SubCell"/>
</dbReference>
<evidence type="ECO:0000256" key="4">
    <source>
        <dbReference type="ARBA" id="ARBA00022692"/>
    </source>
</evidence>
<organism evidence="11 12">
    <name type="scientific">Thlaspi arvense</name>
    <name type="common">Field penny-cress</name>
    <dbReference type="NCBI Taxonomy" id="13288"/>
    <lineage>
        <taxon>Eukaryota</taxon>
        <taxon>Viridiplantae</taxon>
        <taxon>Streptophyta</taxon>
        <taxon>Embryophyta</taxon>
        <taxon>Tracheophyta</taxon>
        <taxon>Spermatophyta</taxon>
        <taxon>Magnoliopsida</taxon>
        <taxon>eudicotyledons</taxon>
        <taxon>Gunneridae</taxon>
        <taxon>Pentapetalae</taxon>
        <taxon>rosids</taxon>
        <taxon>malvids</taxon>
        <taxon>Brassicales</taxon>
        <taxon>Brassicaceae</taxon>
        <taxon>Thlaspideae</taxon>
        <taxon>Thlaspi</taxon>
    </lineage>
</organism>
<accession>A0AAU9ST96</accession>
<dbReference type="Proteomes" id="UP000836841">
    <property type="component" value="Chromosome 6"/>
</dbReference>
<dbReference type="EMBL" id="OU466862">
    <property type="protein sequence ID" value="CAH2069876.1"/>
    <property type="molecule type" value="Genomic_DNA"/>
</dbReference>
<keyword evidence="6" id="KW-0443">Lipid metabolism</keyword>
<evidence type="ECO:0000256" key="6">
    <source>
        <dbReference type="ARBA" id="ARBA00023098"/>
    </source>
</evidence>
<evidence type="ECO:0000256" key="8">
    <source>
        <dbReference type="ARBA" id="ARBA00023315"/>
    </source>
</evidence>
<evidence type="ECO:0000256" key="2">
    <source>
        <dbReference type="ARBA" id="ARBA00007282"/>
    </source>
</evidence>
<dbReference type="InterPro" id="IPR032805">
    <property type="entry name" value="Wax_synthase_dom"/>
</dbReference>
<evidence type="ECO:0000256" key="5">
    <source>
        <dbReference type="ARBA" id="ARBA00022989"/>
    </source>
</evidence>
<sequence>MGVGNLKLILFCFDQGPLYPLPSNLFKFICFTSFPVKLQQNPKPQNQLPTWFFAVKVAIFGVVLHAYDYKQNLPPILQLCLHPLHLYLELEVLLTLLKVLVIITLGCDLEPQFNEPYLATSLQDFWGRRWNLMVCAILRSAVYNPVRRVCEYLMSSDYAMLIGLLATFLVSGVAHEVVFFYITREMPTGEVTLFFVLHGVCTATEKAVKRTAFARRWVVSQAVSRFLTVGFVIVTGGWLFFPQFVRNGVMERRANETLLLVNFVKTQFFNFL</sequence>
<proteinExistence type="inferred from homology"/>
<gene>
    <name evidence="11" type="ORF">TAV2_LOCUS21553</name>
</gene>
<dbReference type="AlphaFoldDB" id="A0AAU9ST96"/>
<dbReference type="InterPro" id="IPR044851">
    <property type="entry name" value="Wax_synthase"/>
</dbReference>
<comment type="similarity">
    <text evidence="2">Belongs to the wax synthase family.</text>
</comment>
<keyword evidence="3" id="KW-0808">Transferase</keyword>
<dbReference type="PANTHER" id="PTHR31595:SF31">
    <property type="entry name" value="LONG-CHAIN-ALCOHOL O-FATTY-ACYLTRANSFERASE 7-RELATED"/>
    <property type="match status" value="1"/>
</dbReference>
<evidence type="ECO:0000259" key="10">
    <source>
        <dbReference type="Pfam" id="PF13813"/>
    </source>
</evidence>
<evidence type="ECO:0000256" key="9">
    <source>
        <dbReference type="SAM" id="Phobius"/>
    </source>
</evidence>
<keyword evidence="8" id="KW-0012">Acyltransferase</keyword>
<evidence type="ECO:0000313" key="11">
    <source>
        <dbReference type="EMBL" id="CAH2069876.1"/>
    </source>
</evidence>
<dbReference type="GO" id="GO:0006629">
    <property type="term" value="P:lipid metabolic process"/>
    <property type="evidence" value="ECO:0007669"/>
    <property type="project" value="UniProtKB-KW"/>
</dbReference>
<feature type="transmembrane region" description="Helical" evidence="9">
    <location>
        <begin position="226"/>
        <end position="245"/>
    </location>
</feature>
<dbReference type="GO" id="GO:0008374">
    <property type="term" value="F:O-acyltransferase activity"/>
    <property type="evidence" value="ECO:0007669"/>
    <property type="project" value="InterPro"/>
</dbReference>
<evidence type="ECO:0000256" key="3">
    <source>
        <dbReference type="ARBA" id="ARBA00022679"/>
    </source>
</evidence>
<evidence type="ECO:0000313" key="12">
    <source>
        <dbReference type="Proteomes" id="UP000836841"/>
    </source>
</evidence>
<keyword evidence="12" id="KW-1185">Reference proteome</keyword>
<dbReference type="PANTHER" id="PTHR31595">
    <property type="entry name" value="LONG-CHAIN-ALCOHOL O-FATTY-ACYLTRANSFERASE 3-RELATED"/>
    <property type="match status" value="1"/>
</dbReference>